<protein>
    <submittedName>
        <fullName evidence="1">Uncharacterized protein</fullName>
    </submittedName>
</protein>
<organism evidence="1 2">
    <name type="scientific">Larinioides sclopetarius</name>
    <dbReference type="NCBI Taxonomy" id="280406"/>
    <lineage>
        <taxon>Eukaryota</taxon>
        <taxon>Metazoa</taxon>
        <taxon>Ecdysozoa</taxon>
        <taxon>Arthropoda</taxon>
        <taxon>Chelicerata</taxon>
        <taxon>Arachnida</taxon>
        <taxon>Araneae</taxon>
        <taxon>Araneomorphae</taxon>
        <taxon>Entelegynae</taxon>
        <taxon>Araneoidea</taxon>
        <taxon>Araneidae</taxon>
        <taxon>Larinioides</taxon>
    </lineage>
</organism>
<sequence>MVEVVLVSNINSILIRK</sequence>
<dbReference type="AlphaFoldDB" id="A0AAV2A7D1"/>
<gene>
    <name evidence="1" type="ORF">LARSCL_LOCUS10604</name>
</gene>
<comment type="caution">
    <text evidence="1">The sequence shown here is derived from an EMBL/GenBank/DDBJ whole genome shotgun (WGS) entry which is preliminary data.</text>
</comment>
<accession>A0AAV2A7D1</accession>
<keyword evidence="2" id="KW-1185">Reference proteome</keyword>
<evidence type="ECO:0000313" key="2">
    <source>
        <dbReference type="Proteomes" id="UP001497382"/>
    </source>
</evidence>
<evidence type="ECO:0000313" key="1">
    <source>
        <dbReference type="EMBL" id="CAL1279804.1"/>
    </source>
</evidence>
<name>A0AAV2A7D1_9ARAC</name>
<dbReference type="Proteomes" id="UP001497382">
    <property type="component" value="Unassembled WGS sequence"/>
</dbReference>
<proteinExistence type="predicted"/>
<dbReference type="EMBL" id="CAXIEN010000125">
    <property type="protein sequence ID" value="CAL1279804.1"/>
    <property type="molecule type" value="Genomic_DNA"/>
</dbReference>
<reference evidence="1 2" key="1">
    <citation type="submission" date="2024-04" db="EMBL/GenBank/DDBJ databases">
        <authorList>
            <person name="Rising A."/>
            <person name="Reimegard J."/>
            <person name="Sonavane S."/>
            <person name="Akerstrom W."/>
            <person name="Nylinder S."/>
            <person name="Hedman E."/>
            <person name="Kallberg Y."/>
        </authorList>
    </citation>
    <scope>NUCLEOTIDE SEQUENCE [LARGE SCALE GENOMIC DNA]</scope>
</reference>